<organism evidence="1 2">
    <name type="scientific">Podospora fimiseda</name>
    <dbReference type="NCBI Taxonomy" id="252190"/>
    <lineage>
        <taxon>Eukaryota</taxon>
        <taxon>Fungi</taxon>
        <taxon>Dikarya</taxon>
        <taxon>Ascomycota</taxon>
        <taxon>Pezizomycotina</taxon>
        <taxon>Sordariomycetes</taxon>
        <taxon>Sordariomycetidae</taxon>
        <taxon>Sordariales</taxon>
        <taxon>Podosporaceae</taxon>
        <taxon>Podospora</taxon>
    </lineage>
</organism>
<evidence type="ECO:0000313" key="1">
    <source>
        <dbReference type="EMBL" id="KAK4230642.1"/>
    </source>
</evidence>
<dbReference type="AlphaFoldDB" id="A0AAN7H4C0"/>
<proteinExistence type="predicted"/>
<keyword evidence="2" id="KW-1185">Reference proteome</keyword>
<feature type="non-terminal residue" evidence="1">
    <location>
        <position position="1"/>
    </location>
</feature>
<evidence type="ECO:0000313" key="2">
    <source>
        <dbReference type="Proteomes" id="UP001301958"/>
    </source>
</evidence>
<gene>
    <name evidence="1" type="ORF">QBC38DRAFT_383330</name>
</gene>
<comment type="caution">
    <text evidence="1">The sequence shown here is derived from an EMBL/GenBank/DDBJ whole genome shotgun (WGS) entry which is preliminary data.</text>
</comment>
<reference evidence="1" key="2">
    <citation type="submission" date="2023-05" db="EMBL/GenBank/DDBJ databases">
        <authorList>
            <consortium name="Lawrence Berkeley National Laboratory"/>
            <person name="Steindorff A."/>
            <person name="Hensen N."/>
            <person name="Bonometti L."/>
            <person name="Westerberg I."/>
            <person name="Brannstrom I.O."/>
            <person name="Guillou S."/>
            <person name="Cros-Aarteil S."/>
            <person name="Calhoun S."/>
            <person name="Haridas S."/>
            <person name="Kuo A."/>
            <person name="Mondo S."/>
            <person name="Pangilinan J."/>
            <person name="Riley R."/>
            <person name="Labutti K."/>
            <person name="Andreopoulos B."/>
            <person name="Lipzen A."/>
            <person name="Chen C."/>
            <person name="Yanf M."/>
            <person name="Daum C."/>
            <person name="Ng V."/>
            <person name="Clum A."/>
            <person name="Ohm R."/>
            <person name="Martin F."/>
            <person name="Silar P."/>
            <person name="Natvig D."/>
            <person name="Lalanne C."/>
            <person name="Gautier V."/>
            <person name="Ament-Velasquez S.L."/>
            <person name="Kruys A."/>
            <person name="Hutchinson M.I."/>
            <person name="Powell A.J."/>
            <person name="Barry K."/>
            <person name="Miller A.N."/>
            <person name="Grigoriev I.V."/>
            <person name="Debuchy R."/>
            <person name="Gladieux P."/>
            <person name="Thoren M.H."/>
            <person name="Johannesson H."/>
        </authorList>
    </citation>
    <scope>NUCLEOTIDE SEQUENCE</scope>
    <source>
        <strain evidence="1">CBS 990.96</strain>
    </source>
</reference>
<dbReference type="Proteomes" id="UP001301958">
    <property type="component" value="Unassembled WGS sequence"/>
</dbReference>
<dbReference type="EMBL" id="MU865297">
    <property type="protein sequence ID" value="KAK4230642.1"/>
    <property type="molecule type" value="Genomic_DNA"/>
</dbReference>
<sequence>QLYPSSSHHHFYSRFTHIDQHVTHSIESIHAEQLIFFLSFYFYIPLHHQKNLKRVA</sequence>
<reference evidence="1" key="1">
    <citation type="journal article" date="2023" name="Mol. Phylogenet. Evol.">
        <title>Genome-scale phylogeny and comparative genomics of the fungal order Sordariales.</title>
        <authorList>
            <person name="Hensen N."/>
            <person name="Bonometti L."/>
            <person name="Westerberg I."/>
            <person name="Brannstrom I.O."/>
            <person name="Guillou S."/>
            <person name="Cros-Aarteil S."/>
            <person name="Calhoun S."/>
            <person name="Haridas S."/>
            <person name="Kuo A."/>
            <person name="Mondo S."/>
            <person name="Pangilinan J."/>
            <person name="Riley R."/>
            <person name="LaButti K."/>
            <person name="Andreopoulos B."/>
            <person name="Lipzen A."/>
            <person name="Chen C."/>
            <person name="Yan M."/>
            <person name="Daum C."/>
            <person name="Ng V."/>
            <person name="Clum A."/>
            <person name="Steindorff A."/>
            <person name="Ohm R.A."/>
            <person name="Martin F."/>
            <person name="Silar P."/>
            <person name="Natvig D.O."/>
            <person name="Lalanne C."/>
            <person name="Gautier V."/>
            <person name="Ament-Velasquez S.L."/>
            <person name="Kruys A."/>
            <person name="Hutchinson M.I."/>
            <person name="Powell A.J."/>
            <person name="Barry K."/>
            <person name="Miller A.N."/>
            <person name="Grigoriev I.V."/>
            <person name="Debuchy R."/>
            <person name="Gladieux P."/>
            <person name="Hiltunen Thoren M."/>
            <person name="Johannesson H."/>
        </authorList>
    </citation>
    <scope>NUCLEOTIDE SEQUENCE</scope>
    <source>
        <strain evidence="1">CBS 990.96</strain>
    </source>
</reference>
<accession>A0AAN7H4C0</accession>
<protein>
    <submittedName>
        <fullName evidence="1">Uncharacterized protein</fullName>
    </submittedName>
</protein>
<name>A0AAN7H4C0_9PEZI</name>